<gene>
    <name evidence="2" type="ORF">BLA24_31910</name>
</gene>
<accession>A0A2G1X9Y9</accession>
<evidence type="ECO:0000313" key="3">
    <source>
        <dbReference type="Proteomes" id="UP000222531"/>
    </source>
</evidence>
<protein>
    <submittedName>
        <fullName evidence="2">Uncharacterized protein</fullName>
    </submittedName>
</protein>
<feature type="compositionally biased region" description="Low complexity" evidence="1">
    <location>
        <begin position="82"/>
        <end position="94"/>
    </location>
</feature>
<dbReference type="EMBL" id="NHZO01000168">
    <property type="protein sequence ID" value="PHQ48057.1"/>
    <property type="molecule type" value="Genomic_DNA"/>
</dbReference>
<comment type="caution">
    <text evidence="2">The sequence shown here is derived from an EMBL/GenBank/DDBJ whole genome shotgun (WGS) entry which is preliminary data.</text>
</comment>
<evidence type="ECO:0000256" key="1">
    <source>
        <dbReference type="SAM" id="MobiDB-lite"/>
    </source>
</evidence>
<dbReference type="Proteomes" id="UP000222531">
    <property type="component" value="Unassembled WGS sequence"/>
</dbReference>
<feature type="compositionally biased region" description="Basic residues" evidence="1">
    <location>
        <begin position="67"/>
        <end position="81"/>
    </location>
</feature>
<feature type="region of interest" description="Disordered" evidence="1">
    <location>
        <begin position="1"/>
        <end position="29"/>
    </location>
</feature>
<dbReference type="AlphaFoldDB" id="A0A2G1X9Y9"/>
<name>A0A2G1X9Y9_STRCJ</name>
<proteinExistence type="predicted"/>
<feature type="region of interest" description="Disordered" evidence="1">
    <location>
        <begin position="44"/>
        <end position="105"/>
    </location>
</feature>
<evidence type="ECO:0000313" key="2">
    <source>
        <dbReference type="EMBL" id="PHQ48057.1"/>
    </source>
</evidence>
<organism evidence="2 3">
    <name type="scientific">Streptomyces cinnamoneus</name>
    <name type="common">Streptoverticillium cinnamoneum</name>
    <dbReference type="NCBI Taxonomy" id="53446"/>
    <lineage>
        <taxon>Bacteria</taxon>
        <taxon>Bacillati</taxon>
        <taxon>Actinomycetota</taxon>
        <taxon>Actinomycetes</taxon>
        <taxon>Kitasatosporales</taxon>
        <taxon>Streptomycetaceae</taxon>
        <taxon>Streptomyces</taxon>
        <taxon>Streptomyces cinnamoneus group</taxon>
    </lineage>
</organism>
<dbReference type="RefSeq" id="WP_099202577.1">
    <property type="nucleotide sequence ID" value="NZ_JBIRXA010000019.1"/>
</dbReference>
<sequence length="105" mass="10744">MSLVAPIPGAAGAVAGRGGPAAHPGPRPRGCVNRALLAGIVRGSAEPGVPVRPAAGGGPPPRDTPRHGRRAERRRTGRRGARAAARPPAEGPHPTNRQHQEHRSP</sequence>
<reference evidence="2 3" key="1">
    <citation type="journal article" date="2017" name="Biochemistry">
        <title>Identification of the Biosynthetic Pathway for the Antibiotic Bicyclomycin.</title>
        <authorList>
            <person name="Patteson J."/>
            <person name="Cai W."/>
            <person name="Johnson R.A."/>
            <person name="Santa Maria K."/>
            <person name="Li B."/>
        </authorList>
    </citation>
    <scope>NUCLEOTIDE SEQUENCE [LARGE SCALE GENOMIC DNA]</scope>
    <source>
        <strain evidence="2 3">ATCC 21532</strain>
    </source>
</reference>
<keyword evidence="3" id="KW-1185">Reference proteome</keyword>